<dbReference type="PANTHER" id="PTHR35396">
    <property type="entry name" value="SMALL SECRETED PROTEIN"/>
    <property type="match status" value="1"/>
</dbReference>
<dbReference type="GeneID" id="81595330"/>
<feature type="signal peptide" evidence="1">
    <location>
        <begin position="1"/>
        <end position="18"/>
    </location>
</feature>
<organism evidence="2 3">
    <name type="scientific">Penicillium daleae</name>
    <dbReference type="NCBI Taxonomy" id="63821"/>
    <lineage>
        <taxon>Eukaryota</taxon>
        <taxon>Fungi</taxon>
        <taxon>Dikarya</taxon>
        <taxon>Ascomycota</taxon>
        <taxon>Pezizomycotina</taxon>
        <taxon>Eurotiomycetes</taxon>
        <taxon>Eurotiomycetidae</taxon>
        <taxon>Eurotiales</taxon>
        <taxon>Aspergillaceae</taxon>
        <taxon>Penicillium</taxon>
    </lineage>
</organism>
<feature type="chain" id="PRO_5042227477" description="Small secreted protein" evidence="1">
    <location>
        <begin position="19"/>
        <end position="136"/>
    </location>
</feature>
<comment type="caution">
    <text evidence="2">The sequence shown here is derived from an EMBL/GenBank/DDBJ whole genome shotgun (WGS) entry which is preliminary data.</text>
</comment>
<evidence type="ECO:0000256" key="1">
    <source>
        <dbReference type="SAM" id="SignalP"/>
    </source>
</evidence>
<gene>
    <name evidence="2" type="ORF">N7458_001704</name>
</gene>
<proteinExistence type="predicted"/>
<dbReference type="AlphaFoldDB" id="A0AAD6CBN8"/>
<evidence type="ECO:0000313" key="3">
    <source>
        <dbReference type="Proteomes" id="UP001213681"/>
    </source>
</evidence>
<protein>
    <recommendedName>
        <fullName evidence="4">Small secreted protein</fullName>
    </recommendedName>
</protein>
<dbReference type="EMBL" id="JAPVEA010000002">
    <property type="protein sequence ID" value="KAJ5460152.1"/>
    <property type="molecule type" value="Genomic_DNA"/>
</dbReference>
<dbReference type="RefSeq" id="XP_056769194.1">
    <property type="nucleotide sequence ID" value="XM_056905087.1"/>
</dbReference>
<reference evidence="2" key="1">
    <citation type="submission" date="2022-12" db="EMBL/GenBank/DDBJ databases">
        <authorList>
            <person name="Petersen C."/>
        </authorList>
    </citation>
    <scope>NUCLEOTIDE SEQUENCE</scope>
    <source>
        <strain evidence="2">IBT 16125</strain>
    </source>
</reference>
<dbReference type="PANTHER" id="PTHR35396:SF1">
    <property type="entry name" value="SMALL SECRETED PROTEIN"/>
    <property type="match status" value="1"/>
</dbReference>
<name>A0AAD6CBN8_9EURO</name>
<keyword evidence="3" id="KW-1185">Reference proteome</keyword>
<keyword evidence="1" id="KW-0732">Signal</keyword>
<accession>A0AAD6CBN8</accession>
<evidence type="ECO:0008006" key="4">
    <source>
        <dbReference type="Google" id="ProtNLM"/>
    </source>
</evidence>
<dbReference type="Proteomes" id="UP001213681">
    <property type="component" value="Unassembled WGS sequence"/>
</dbReference>
<sequence>MHFTILPTLLTIPIIVTATLDPATSNTKGYKPKSLNCTASKISTAIQAAECSHNTRVSGTQTFAVFETDHQYDSSHGAPAPAYEDLEADEDYWVFYWDGEGVSSGVGTGCIEDPSTGECGCEDSDGTFVVGSDACT</sequence>
<evidence type="ECO:0000313" key="2">
    <source>
        <dbReference type="EMBL" id="KAJ5460152.1"/>
    </source>
</evidence>
<reference evidence="2" key="2">
    <citation type="journal article" date="2023" name="IMA Fungus">
        <title>Comparative genomic study of the Penicillium genus elucidates a diverse pangenome and 15 lateral gene transfer events.</title>
        <authorList>
            <person name="Petersen C."/>
            <person name="Sorensen T."/>
            <person name="Nielsen M.R."/>
            <person name="Sondergaard T.E."/>
            <person name="Sorensen J.L."/>
            <person name="Fitzpatrick D.A."/>
            <person name="Frisvad J.C."/>
            <person name="Nielsen K.L."/>
        </authorList>
    </citation>
    <scope>NUCLEOTIDE SEQUENCE</scope>
    <source>
        <strain evidence="2">IBT 16125</strain>
    </source>
</reference>